<keyword evidence="2 6" id="KW-0238">DNA-binding</keyword>
<evidence type="ECO:0000256" key="2">
    <source>
        <dbReference type="ARBA" id="ARBA00023125"/>
    </source>
</evidence>
<name>A0A841AKB2_9MICO</name>
<dbReference type="Pfam" id="PF01380">
    <property type="entry name" value="SIS"/>
    <property type="match status" value="1"/>
</dbReference>
<dbReference type="SUPFAM" id="SSF53697">
    <property type="entry name" value="SIS domain"/>
    <property type="match status" value="1"/>
</dbReference>
<evidence type="ECO:0000313" key="7">
    <source>
        <dbReference type="Proteomes" id="UP000536685"/>
    </source>
</evidence>
<gene>
    <name evidence="6" type="ORF">HD599_000474</name>
</gene>
<dbReference type="PROSITE" id="PS51464">
    <property type="entry name" value="SIS"/>
    <property type="match status" value="1"/>
</dbReference>
<evidence type="ECO:0000259" key="5">
    <source>
        <dbReference type="PROSITE" id="PS51464"/>
    </source>
</evidence>
<feature type="domain" description="HTH rpiR-type" evidence="4">
    <location>
        <begin position="7"/>
        <end position="83"/>
    </location>
</feature>
<dbReference type="InterPro" id="IPR001347">
    <property type="entry name" value="SIS_dom"/>
</dbReference>
<keyword evidence="1" id="KW-0805">Transcription regulation</keyword>
<dbReference type="PANTHER" id="PTHR30514:SF18">
    <property type="entry name" value="RPIR-FAMILY TRANSCRIPTIONAL REGULATOR"/>
    <property type="match status" value="1"/>
</dbReference>
<dbReference type="Pfam" id="PF01418">
    <property type="entry name" value="HTH_6"/>
    <property type="match status" value="1"/>
</dbReference>
<sequence>MPAPENPTVAETIAAKMPDLSPSELRIARVLRSDYPSAGLSTVSDLAARASTSTATVVRFCTHLGFAGYSDLQVRLRAELTSRHASPASRAHHDEWAPSDGSDGVGSALDLRADLVRRVRETVPTAEFDRAVALLADPARTLLFSGGKFSHLAARYLQLQLRHLRPRTYFVDDALRLDVGYILDARKGDVVVIMDFRRYDPLALTLAEFAKKRGCAIVLFTDVWLSPVSQLADVVIPLAVEAALFDSMTGLFAAVESLVPAVAQRLGSPALERMDSLEELRRPRTT</sequence>
<feature type="domain" description="SIS" evidence="5">
    <location>
        <begin position="131"/>
        <end position="268"/>
    </location>
</feature>
<dbReference type="InterPro" id="IPR047640">
    <property type="entry name" value="RpiR-like"/>
</dbReference>
<dbReference type="Proteomes" id="UP000536685">
    <property type="component" value="Unassembled WGS sequence"/>
</dbReference>
<accession>A0A841AKB2</accession>
<keyword evidence="7" id="KW-1185">Reference proteome</keyword>
<dbReference type="GO" id="GO:0003677">
    <property type="term" value="F:DNA binding"/>
    <property type="evidence" value="ECO:0007669"/>
    <property type="project" value="UniProtKB-KW"/>
</dbReference>
<dbReference type="PANTHER" id="PTHR30514">
    <property type="entry name" value="GLUCOKINASE"/>
    <property type="match status" value="1"/>
</dbReference>
<evidence type="ECO:0000259" key="4">
    <source>
        <dbReference type="PROSITE" id="PS51071"/>
    </source>
</evidence>
<dbReference type="RefSeq" id="WP_184233298.1">
    <property type="nucleotide sequence ID" value="NZ_JACHMJ010000001.1"/>
</dbReference>
<keyword evidence="3" id="KW-0804">Transcription</keyword>
<dbReference type="GO" id="GO:0003700">
    <property type="term" value="F:DNA-binding transcription factor activity"/>
    <property type="evidence" value="ECO:0007669"/>
    <property type="project" value="InterPro"/>
</dbReference>
<dbReference type="InterPro" id="IPR046348">
    <property type="entry name" value="SIS_dom_sf"/>
</dbReference>
<dbReference type="GO" id="GO:0097367">
    <property type="term" value="F:carbohydrate derivative binding"/>
    <property type="evidence" value="ECO:0007669"/>
    <property type="project" value="InterPro"/>
</dbReference>
<dbReference type="CDD" id="cd05013">
    <property type="entry name" value="SIS_RpiR"/>
    <property type="match status" value="1"/>
</dbReference>
<dbReference type="InterPro" id="IPR036388">
    <property type="entry name" value="WH-like_DNA-bd_sf"/>
</dbReference>
<evidence type="ECO:0000256" key="3">
    <source>
        <dbReference type="ARBA" id="ARBA00023163"/>
    </source>
</evidence>
<dbReference type="PROSITE" id="PS51071">
    <property type="entry name" value="HTH_RPIR"/>
    <property type="match status" value="1"/>
</dbReference>
<comment type="caution">
    <text evidence="6">The sequence shown here is derived from an EMBL/GenBank/DDBJ whole genome shotgun (WGS) entry which is preliminary data.</text>
</comment>
<dbReference type="AlphaFoldDB" id="A0A841AKB2"/>
<proteinExistence type="predicted"/>
<evidence type="ECO:0000313" key="6">
    <source>
        <dbReference type="EMBL" id="MBB5842151.1"/>
    </source>
</evidence>
<dbReference type="InterPro" id="IPR000281">
    <property type="entry name" value="HTH_RpiR"/>
</dbReference>
<dbReference type="SUPFAM" id="SSF46689">
    <property type="entry name" value="Homeodomain-like"/>
    <property type="match status" value="1"/>
</dbReference>
<evidence type="ECO:0000256" key="1">
    <source>
        <dbReference type="ARBA" id="ARBA00023015"/>
    </source>
</evidence>
<dbReference type="GO" id="GO:1901135">
    <property type="term" value="P:carbohydrate derivative metabolic process"/>
    <property type="evidence" value="ECO:0007669"/>
    <property type="project" value="InterPro"/>
</dbReference>
<organism evidence="6 7">
    <name type="scientific">Conyzicola lurida</name>
    <dbReference type="NCBI Taxonomy" id="1172621"/>
    <lineage>
        <taxon>Bacteria</taxon>
        <taxon>Bacillati</taxon>
        <taxon>Actinomycetota</taxon>
        <taxon>Actinomycetes</taxon>
        <taxon>Micrococcales</taxon>
        <taxon>Microbacteriaceae</taxon>
        <taxon>Conyzicola</taxon>
    </lineage>
</organism>
<reference evidence="6 7" key="1">
    <citation type="submission" date="2020-08" db="EMBL/GenBank/DDBJ databases">
        <title>Sequencing the genomes of 1000 actinobacteria strains.</title>
        <authorList>
            <person name="Klenk H.-P."/>
        </authorList>
    </citation>
    <scope>NUCLEOTIDE SEQUENCE [LARGE SCALE GENOMIC DNA]</scope>
    <source>
        <strain evidence="6 7">DSM 105784</strain>
    </source>
</reference>
<dbReference type="Gene3D" id="3.40.50.10490">
    <property type="entry name" value="Glucose-6-phosphate isomerase like protein, domain 1"/>
    <property type="match status" value="1"/>
</dbReference>
<dbReference type="EMBL" id="JACHMJ010000001">
    <property type="protein sequence ID" value="MBB5842151.1"/>
    <property type="molecule type" value="Genomic_DNA"/>
</dbReference>
<dbReference type="InterPro" id="IPR009057">
    <property type="entry name" value="Homeodomain-like_sf"/>
</dbReference>
<protein>
    <submittedName>
        <fullName evidence="6">DNA-binding MurR/RpiR family transcriptional regulator</fullName>
    </submittedName>
</protein>
<dbReference type="Gene3D" id="1.10.10.10">
    <property type="entry name" value="Winged helix-like DNA-binding domain superfamily/Winged helix DNA-binding domain"/>
    <property type="match status" value="1"/>
</dbReference>
<dbReference type="InterPro" id="IPR035472">
    <property type="entry name" value="RpiR-like_SIS"/>
</dbReference>